<comment type="caution">
    <text evidence="1">The sequence shown here is derived from an EMBL/GenBank/DDBJ whole genome shotgun (WGS) entry which is preliminary data.</text>
</comment>
<dbReference type="OrthoDB" id="4160011at2"/>
<evidence type="ECO:0000313" key="2">
    <source>
        <dbReference type="Proteomes" id="UP000487268"/>
    </source>
</evidence>
<organism evidence="1 2">
    <name type="scientific">Actinomadura macrotermitis</name>
    <dbReference type="NCBI Taxonomy" id="2585200"/>
    <lineage>
        <taxon>Bacteria</taxon>
        <taxon>Bacillati</taxon>
        <taxon>Actinomycetota</taxon>
        <taxon>Actinomycetes</taxon>
        <taxon>Streptosporangiales</taxon>
        <taxon>Thermomonosporaceae</taxon>
        <taxon>Actinomadura</taxon>
    </lineage>
</organism>
<evidence type="ECO:0000313" key="1">
    <source>
        <dbReference type="EMBL" id="MQY04328.1"/>
    </source>
</evidence>
<protein>
    <submittedName>
        <fullName evidence="1">Uncharacterized protein</fullName>
    </submittedName>
</protein>
<name>A0A7K0BT06_9ACTN</name>
<dbReference type="EMBL" id="WEGH01000002">
    <property type="protein sequence ID" value="MQY04328.1"/>
    <property type="molecule type" value="Genomic_DNA"/>
</dbReference>
<accession>A0A7K0BT06</accession>
<keyword evidence="2" id="KW-1185">Reference proteome</keyword>
<dbReference type="AlphaFoldDB" id="A0A7K0BT06"/>
<proteinExistence type="predicted"/>
<sequence>MGLWDSCVPDDSQIVFARGLPLAGLIQHIREVNREVICSGEANGWAWVVHPMANPEADDWDMAGHLPASRGGVEVVEFVTDPCSAKAHAPQFSYARDGRWILHFSLDDVEQRVGDNPDYLSPELLAAGVIGPDAWNEDDDDEAYERAEEDIVRVITAFFQLPSPPLSTTVEAAP</sequence>
<reference evidence="1 2" key="1">
    <citation type="submission" date="2019-10" db="EMBL/GenBank/DDBJ databases">
        <title>Actinomadura rubteroloni sp. nov. and Actinomadura macrotermitis sp. nov., isolated from the gut of fungus growing-termite Macrotermes natalensis.</title>
        <authorList>
            <person name="Benndorf R."/>
            <person name="Martin K."/>
            <person name="Kuefner M."/>
            <person name="De Beer W."/>
            <person name="Kaster A.-K."/>
            <person name="Vollmers J."/>
            <person name="Poulsen M."/>
            <person name="Beemelmanns C."/>
        </authorList>
    </citation>
    <scope>NUCLEOTIDE SEQUENCE [LARGE SCALE GENOMIC DNA]</scope>
    <source>
        <strain evidence="1 2">RB68</strain>
    </source>
</reference>
<dbReference type="Proteomes" id="UP000487268">
    <property type="component" value="Unassembled WGS sequence"/>
</dbReference>
<gene>
    <name evidence="1" type="ORF">ACRB68_23810</name>
</gene>
<dbReference type="RefSeq" id="WP_153532594.1">
    <property type="nucleotide sequence ID" value="NZ_WEGH01000002.1"/>
</dbReference>